<evidence type="ECO:0000256" key="1">
    <source>
        <dbReference type="SAM" id="Phobius"/>
    </source>
</evidence>
<reference evidence="2 3" key="1">
    <citation type="submission" date="2017-10" db="EMBL/GenBank/DDBJ databases">
        <title>genome sequences of Staph epi in chlorhexidine trial.</title>
        <authorList>
            <person name="Greninger A.L."/>
            <person name="Addetia A."/>
            <person name="Qin X."/>
            <person name="Zerr D."/>
        </authorList>
    </citation>
    <scope>NUCLEOTIDE SEQUENCE [LARGE SCALE GENOMIC DNA]</scope>
    <source>
        <strain evidence="2 3">SCH-17</strain>
    </source>
</reference>
<comment type="caution">
    <text evidence="2">The sequence shown here is derived from an EMBL/GenBank/DDBJ whole genome shotgun (WGS) entry which is preliminary data.</text>
</comment>
<proteinExistence type="predicted"/>
<evidence type="ECO:0000313" key="2">
    <source>
        <dbReference type="EMBL" id="PIH09093.1"/>
    </source>
</evidence>
<feature type="transmembrane region" description="Helical" evidence="1">
    <location>
        <begin position="7"/>
        <end position="29"/>
    </location>
</feature>
<dbReference type="Proteomes" id="UP000228502">
    <property type="component" value="Unassembled WGS sequence"/>
</dbReference>
<keyword evidence="1" id="KW-1133">Transmembrane helix</keyword>
<keyword evidence="1" id="KW-0472">Membrane</keyword>
<dbReference type="AlphaFoldDB" id="A0AAE5V5T5"/>
<evidence type="ECO:0000313" key="3">
    <source>
        <dbReference type="Proteomes" id="UP000228502"/>
    </source>
</evidence>
<dbReference type="EMBL" id="PEJG01000048">
    <property type="protein sequence ID" value="PIH09093.1"/>
    <property type="molecule type" value="Genomic_DNA"/>
</dbReference>
<accession>A0AAE5V5T5</accession>
<protein>
    <submittedName>
        <fullName evidence="2">Uncharacterized protein</fullName>
    </submittedName>
</protein>
<sequence length="63" mass="7509">MKVVLYFLYYLVSFFVLKSLFDLVMQLMFPTELDLYTNLISALIFSVFMTPLTFVLKKNKNKK</sequence>
<dbReference type="RefSeq" id="WP_020361564.1">
    <property type="nucleotide sequence ID" value="NZ_PEJG01000048.1"/>
</dbReference>
<organism evidence="2 3">
    <name type="scientific">Staphylococcus epidermidis</name>
    <dbReference type="NCBI Taxonomy" id="1282"/>
    <lineage>
        <taxon>Bacteria</taxon>
        <taxon>Bacillati</taxon>
        <taxon>Bacillota</taxon>
        <taxon>Bacilli</taxon>
        <taxon>Bacillales</taxon>
        <taxon>Staphylococcaceae</taxon>
        <taxon>Staphylococcus</taxon>
    </lineage>
</organism>
<name>A0AAE5V5T5_STAEP</name>
<feature type="transmembrane region" description="Helical" evidence="1">
    <location>
        <begin position="35"/>
        <end position="56"/>
    </location>
</feature>
<gene>
    <name evidence="2" type="ORF">CTJ08_12890</name>
</gene>
<keyword evidence="1" id="KW-0812">Transmembrane</keyword>